<dbReference type="InterPro" id="IPR012337">
    <property type="entry name" value="RNaseH-like_sf"/>
</dbReference>
<evidence type="ECO:0000313" key="3">
    <source>
        <dbReference type="Proteomes" id="UP000518266"/>
    </source>
</evidence>
<reference evidence="2 3" key="1">
    <citation type="submission" date="2020-03" db="EMBL/GenBank/DDBJ databases">
        <title>Dissostichus mawsoni Genome sequencing and assembly.</title>
        <authorList>
            <person name="Park H."/>
        </authorList>
    </citation>
    <scope>NUCLEOTIDE SEQUENCE [LARGE SCALE GENOMIC DNA]</scope>
    <source>
        <strain evidence="2">DM0001</strain>
        <tissue evidence="2">Muscle</tissue>
    </source>
</reference>
<sequence length="509" mass="58155">MATFVDGQSQVLVGACVIYEQWKKNGRINARNAANYWRQVLERIVNVTITLATCNLAFRGHREILGQPNSGNFLSMIELLACYDPVLKELVERPQGSVKYLSPAVQNEIIYLIAKRAVRHSNISKRDQISQVYRYVTIQRDENDNAKDILINEAFLGFVETVDMSACELQKKILDGIESNGFDLSKCRGQGYDGAANMSGVYSGVQARIMEMEPLAKYVHSAAHNLNLTLNDSVKNIVELRNFYDIVETLYTFFSQSIKRWSLLSGIMSSELSEHGKVTMKRLCPTRWCSRHDAIAALRYRYVDIMKALTKIALVSEKREERDEATALKNHMEKFSFIFLVVQQTKILENMNAVSKMLQAKDVDIHKAVGLLQNTIQALSAYRDDFDQVKRTAQNLAERWGAQSEFTEIRKRRMKRHFDEPSQDERLSDGESRFRINVFNASLDIIKSQLSQRFTSMSETNELFQAIHPGTLNRAQDNALHQHAQRLADHYSRDLSPSFPVPPCIQSLL</sequence>
<feature type="domain" description="DUF4371" evidence="1">
    <location>
        <begin position="35"/>
        <end position="204"/>
    </location>
</feature>
<evidence type="ECO:0000259" key="1">
    <source>
        <dbReference type="Pfam" id="PF14291"/>
    </source>
</evidence>
<proteinExistence type="predicted"/>
<dbReference type="OrthoDB" id="1750591at2759"/>
<dbReference type="InterPro" id="IPR025398">
    <property type="entry name" value="DUF4371"/>
</dbReference>
<gene>
    <name evidence="2" type="ORF">F7725_021412</name>
</gene>
<organism evidence="2 3">
    <name type="scientific">Dissostichus mawsoni</name>
    <name type="common">Antarctic cod</name>
    <dbReference type="NCBI Taxonomy" id="36200"/>
    <lineage>
        <taxon>Eukaryota</taxon>
        <taxon>Metazoa</taxon>
        <taxon>Chordata</taxon>
        <taxon>Craniata</taxon>
        <taxon>Vertebrata</taxon>
        <taxon>Euteleostomi</taxon>
        <taxon>Actinopterygii</taxon>
        <taxon>Neopterygii</taxon>
        <taxon>Teleostei</taxon>
        <taxon>Neoteleostei</taxon>
        <taxon>Acanthomorphata</taxon>
        <taxon>Eupercaria</taxon>
        <taxon>Perciformes</taxon>
        <taxon>Notothenioidei</taxon>
        <taxon>Nototheniidae</taxon>
        <taxon>Dissostichus</taxon>
    </lineage>
</organism>
<dbReference type="Proteomes" id="UP000518266">
    <property type="component" value="Unassembled WGS sequence"/>
</dbReference>
<dbReference type="Pfam" id="PF14291">
    <property type="entry name" value="DUF4371"/>
    <property type="match status" value="1"/>
</dbReference>
<name>A0A7J5ZBQ6_DISMA</name>
<dbReference type="PANTHER" id="PTHR45749">
    <property type="match status" value="1"/>
</dbReference>
<evidence type="ECO:0000313" key="2">
    <source>
        <dbReference type="EMBL" id="KAF3859013.1"/>
    </source>
</evidence>
<dbReference type="EMBL" id="JAAKFY010000003">
    <property type="protein sequence ID" value="KAF3859013.1"/>
    <property type="molecule type" value="Genomic_DNA"/>
</dbReference>
<protein>
    <recommendedName>
        <fullName evidence="1">DUF4371 domain-containing protein</fullName>
    </recommendedName>
</protein>
<keyword evidence="3" id="KW-1185">Reference proteome</keyword>
<comment type="caution">
    <text evidence="2">The sequence shown here is derived from an EMBL/GenBank/DDBJ whole genome shotgun (WGS) entry which is preliminary data.</text>
</comment>
<dbReference type="SUPFAM" id="SSF53098">
    <property type="entry name" value="Ribonuclease H-like"/>
    <property type="match status" value="1"/>
</dbReference>
<accession>A0A7J5ZBQ6</accession>
<dbReference type="PANTHER" id="PTHR45749:SF37">
    <property type="entry name" value="OS05G0311600 PROTEIN"/>
    <property type="match status" value="1"/>
</dbReference>
<dbReference type="AlphaFoldDB" id="A0A7J5ZBQ6"/>